<name>A0A0K9Q6D0_ZOSMR</name>
<protein>
    <submittedName>
        <fullName evidence="1">Uncharacterized protein</fullName>
    </submittedName>
</protein>
<keyword evidence="2" id="KW-1185">Reference proteome</keyword>
<dbReference type="AlphaFoldDB" id="A0A0K9Q6D0"/>
<proteinExistence type="predicted"/>
<dbReference type="Proteomes" id="UP000036987">
    <property type="component" value="Unassembled WGS sequence"/>
</dbReference>
<dbReference type="OrthoDB" id="18996at2759"/>
<evidence type="ECO:0000313" key="2">
    <source>
        <dbReference type="Proteomes" id="UP000036987"/>
    </source>
</evidence>
<accession>A0A0K9Q6D0</accession>
<comment type="caution">
    <text evidence="1">The sequence shown here is derived from an EMBL/GenBank/DDBJ whole genome shotgun (WGS) entry which is preliminary data.</text>
</comment>
<gene>
    <name evidence="1" type="ORF">ZOSMA_102G00080</name>
</gene>
<organism evidence="1 2">
    <name type="scientific">Zostera marina</name>
    <name type="common">Eelgrass</name>
    <dbReference type="NCBI Taxonomy" id="29655"/>
    <lineage>
        <taxon>Eukaryota</taxon>
        <taxon>Viridiplantae</taxon>
        <taxon>Streptophyta</taxon>
        <taxon>Embryophyta</taxon>
        <taxon>Tracheophyta</taxon>
        <taxon>Spermatophyta</taxon>
        <taxon>Magnoliopsida</taxon>
        <taxon>Liliopsida</taxon>
        <taxon>Zosteraceae</taxon>
        <taxon>Zostera</taxon>
    </lineage>
</organism>
<dbReference type="EMBL" id="LFYR01000036">
    <property type="protein sequence ID" value="KMZ76395.1"/>
    <property type="molecule type" value="Genomic_DNA"/>
</dbReference>
<evidence type="ECO:0000313" key="1">
    <source>
        <dbReference type="EMBL" id="KMZ76395.1"/>
    </source>
</evidence>
<reference evidence="2" key="1">
    <citation type="journal article" date="2016" name="Nature">
        <title>The genome of the seagrass Zostera marina reveals angiosperm adaptation to the sea.</title>
        <authorList>
            <person name="Olsen J.L."/>
            <person name="Rouze P."/>
            <person name="Verhelst B."/>
            <person name="Lin Y.-C."/>
            <person name="Bayer T."/>
            <person name="Collen J."/>
            <person name="Dattolo E."/>
            <person name="De Paoli E."/>
            <person name="Dittami S."/>
            <person name="Maumus F."/>
            <person name="Michel G."/>
            <person name="Kersting A."/>
            <person name="Lauritano C."/>
            <person name="Lohaus R."/>
            <person name="Toepel M."/>
            <person name="Tonon T."/>
            <person name="Vanneste K."/>
            <person name="Amirebrahimi M."/>
            <person name="Brakel J."/>
            <person name="Bostroem C."/>
            <person name="Chovatia M."/>
            <person name="Grimwood J."/>
            <person name="Jenkins J.W."/>
            <person name="Jueterbock A."/>
            <person name="Mraz A."/>
            <person name="Stam W.T."/>
            <person name="Tice H."/>
            <person name="Bornberg-Bauer E."/>
            <person name="Green P.J."/>
            <person name="Pearson G.A."/>
            <person name="Procaccini G."/>
            <person name="Duarte C.M."/>
            <person name="Schmutz J."/>
            <person name="Reusch T.B.H."/>
            <person name="Van de Peer Y."/>
        </authorList>
    </citation>
    <scope>NUCLEOTIDE SEQUENCE [LARGE SCALE GENOMIC DNA]</scope>
    <source>
        <strain evidence="2">cv. Finnish</strain>
    </source>
</reference>
<feature type="non-terminal residue" evidence="1">
    <location>
        <position position="38"/>
    </location>
</feature>
<sequence>MANGLKLFKEISWIPIDNLQSSGGDSVSRMANGLKLFK</sequence>